<dbReference type="InterPro" id="IPR002123">
    <property type="entry name" value="Plipid/glycerol_acylTrfase"/>
</dbReference>
<evidence type="ECO:0000313" key="6">
    <source>
        <dbReference type="EMBL" id="SQD76639.1"/>
    </source>
</evidence>
<evidence type="ECO:0000256" key="1">
    <source>
        <dbReference type="ARBA" id="ARBA00005189"/>
    </source>
</evidence>
<keyword evidence="4" id="KW-0472">Membrane</keyword>
<evidence type="ECO:0000259" key="5">
    <source>
        <dbReference type="SMART" id="SM00563"/>
    </source>
</evidence>
<evidence type="ECO:0000256" key="2">
    <source>
        <dbReference type="ARBA" id="ARBA00022679"/>
    </source>
</evidence>
<dbReference type="GO" id="GO:0006654">
    <property type="term" value="P:phosphatidic acid biosynthetic process"/>
    <property type="evidence" value="ECO:0007669"/>
    <property type="project" value="TreeGrafter"/>
</dbReference>
<accession>A0A330LJ73</accession>
<gene>
    <name evidence="6" type="ORF">MORIYA_0161</name>
</gene>
<keyword evidence="4" id="KW-0812">Transmembrane</keyword>
<keyword evidence="3 6" id="KW-0012">Acyltransferase</keyword>
<feature type="domain" description="Phospholipid/glycerol acyltransferase" evidence="5">
    <location>
        <begin position="94"/>
        <end position="202"/>
    </location>
</feature>
<feature type="transmembrane region" description="Helical" evidence="4">
    <location>
        <begin position="63"/>
        <end position="80"/>
    </location>
</feature>
<sequence>MFKALNYVYKALNYLWRLFATATCFSLFGVGGLILTMLVFPLQKLCIRGEQAQKRAARTTVHYSFRFFIAMMAFTRIFAFDLRDRAKLAQLQGQLVLANHPSLIDVVVLLSIIPNADCVVKAHLFSNPFIRGVIKNTGYISNADPEALLDACKSSLEQGNNLIIFPEGTRTVPGKEVVFQRGAANIALRCQASITTVLINVMPSTLTKAESWYQIPSEKAKFMLRLTRNVPSISTAAGTSMSKQVRHYCRELERYFKQELQLND</sequence>
<dbReference type="OrthoDB" id="9812274at2"/>
<dbReference type="EMBL" id="LS483250">
    <property type="protein sequence ID" value="SQD76639.1"/>
    <property type="molecule type" value="Genomic_DNA"/>
</dbReference>
<evidence type="ECO:0000313" key="7">
    <source>
        <dbReference type="Proteomes" id="UP000250163"/>
    </source>
</evidence>
<dbReference type="SUPFAM" id="SSF69593">
    <property type="entry name" value="Glycerol-3-phosphate (1)-acyltransferase"/>
    <property type="match status" value="1"/>
</dbReference>
<dbReference type="SMART" id="SM00563">
    <property type="entry name" value="PlsC"/>
    <property type="match status" value="1"/>
</dbReference>
<organism evidence="6 7">
    <name type="scientific">Moritella yayanosii</name>
    <dbReference type="NCBI Taxonomy" id="69539"/>
    <lineage>
        <taxon>Bacteria</taxon>
        <taxon>Pseudomonadati</taxon>
        <taxon>Pseudomonadota</taxon>
        <taxon>Gammaproteobacteria</taxon>
        <taxon>Alteromonadales</taxon>
        <taxon>Moritellaceae</taxon>
        <taxon>Moritella</taxon>
    </lineage>
</organism>
<evidence type="ECO:0000256" key="4">
    <source>
        <dbReference type="SAM" id="Phobius"/>
    </source>
</evidence>
<keyword evidence="4" id="KW-1133">Transmembrane helix</keyword>
<reference evidence="7" key="1">
    <citation type="submission" date="2018-05" db="EMBL/GenBank/DDBJ databases">
        <authorList>
            <person name="Cea G.-C."/>
            <person name="William W."/>
        </authorList>
    </citation>
    <scope>NUCLEOTIDE SEQUENCE [LARGE SCALE GENOMIC DNA]</scope>
    <source>
        <strain evidence="7">DB21MT 5</strain>
    </source>
</reference>
<dbReference type="GO" id="GO:0003841">
    <property type="term" value="F:1-acylglycerol-3-phosphate O-acyltransferase activity"/>
    <property type="evidence" value="ECO:0007669"/>
    <property type="project" value="TreeGrafter"/>
</dbReference>
<proteinExistence type="predicted"/>
<name>A0A330LJ73_9GAMM</name>
<comment type="pathway">
    <text evidence="1">Lipid metabolism.</text>
</comment>
<dbReference type="PANTHER" id="PTHR10434:SF66">
    <property type="entry name" value="PHOSPHOLIPID_GLYCEROL ACYLTRANSFERASE DOMAIN-CONTAINING PROTEIN"/>
    <property type="match status" value="1"/>
</dbReference>
<dbReference type="CDD" id="cd07989">
    <property type="entry name" value="LPLAT_AGPAT-like"/>
    <property type="match status" value="1"/>
</dbReference>
<dbReference type="AlphaFoldDB" id="A0A330LJ73"/>
<dbReference type="Pfam" id="PF01553">
    <property type="entry name" value="Acyltransferase"/>
    <property type="match status" value="1"/>
</dbReference>
<protein>
    <submittedName>
        <fullName evidence="6">Putative acyltransferase family protein</fullName>
    </submittedName>
</protein>
<dbReference type="PANTHER" id="PTHR10434">
    <property type="entry name" value="1-ACYL-SN-GLYCEROL-3-PHOSPHATE ACYLTRANSFERASE"/>
    <property type="match status" value="1"/>
</dbReference>
<dbReference type="RefSeq" id="WP_112711854.1">
    <property type="nucleotide sequence ID" value="NZ_LS483250.1"/>
</dbReference>
<evidence type="ECO:0000256" key="3">
    <source>
        <dbReference type="ARBA" id="ARBA00023315"/>
    </source>
</evidence>
<dbReference type="KEGG" id="mya:MORIYA_0161"/>
<keyword evidence="2 6" id="KW-0808">Transferase</keyword>
<keyword evidence="7" id="KW-1185">Reference proteome</keyword>
<feature type="transmembrane region" description="Helical" evidence="4">
    <location>
        <begin position="14"/>
        <end position="42"/>
    </location>
</feature>
<dbReference type="Proteomes" id="UP000250163">
    <property type="component" value="Chromosome MORIYA"/>
</dbReference>